<dbReference type="InterPro" id="IPR011990">
    <property type="entry name" value="TPR-like_helical_dom_sf"/>
</dbReference>
<dbReference type="AlphaFoldDB" id="A0A8T3CBW6"/>
<feature type="repeat" description="PPR" evidence="2">
    <location>
        <begin position="417"/>
        <end position="451"/>
    </location>
</feature>
<dbReference type="Pfam" id="PF01535">
    <property type="entry name" value="PPR"/>
    <property type="match status" value="8"/>
</dbReference>
<dbReference type="Gene3D" id="1.25.40.10">
    <property type="entry name" value="Tetratricopeptide repeat domain"/>
    <property type="match status" value="4"/>
</dbReference>
<dbReference type="EMBL" id="JAGYWB010000002">
    <property type="protein sequence ID" value="KAI0529491.1"/>
    <property type="molecule type" value="Genomic_DNA"/>
</dbReference>
<protein>
    <recommendedName>
        <fullName evidence="5">Pentatricopeptide repeat-containing protein</fullName>
    </recommendedName>
</protein>
<dbReference type="Proteomes" id="UP000829196">
    <property type="component" value="Unassembled WGS sequence"/>
</dbReference>
<dbReference type="InterPro" id="IPR046848">
    <property type="entry name" value="E_motif"/>
</dbReference>
<keyword evidence="1" id="KW-0677">Repeat</keyword>
<evidence type="ECO:0008006" key="5">
    <source>
        <dbReference type="Google" id="ProtNLM"/>
    </source>
</evidence>
<gene>
    <name evidence="3" type="ORF">KFK09_002043</name>
</gene>
<dbReference type="FunFam" id="1.25.40.10:FF:000382">
    <property type="entry name" value="Pentatricopeptide repeat-containing protein"/>
    <property type="match status" value="1"/>
</dbReference>
<sequence length="529" mass="58232">MKSSPHNLLLSQLIYLLPTLYRFNSLQCLSTRRMFDEMPLWDCDPYSLNTLLSSHVRAGNPTSALLLFQKMRVFGIPLDSYSFPPVLSASSTASPSLGRQLHALMAKAGCLSSPITATALLDMYSNISLIDDALFVFEEMPTKDVVAWNALLSSLVIHNLAVKAVDAFRSMLGSGVSFTGFTLCSLLKAFAALRTLRLGRQIHAWVVITGYDSLVMATALIDFYSSCAQVHMAIEVFNKVGCPKDSAIHNAVANACVKNGCFQEVFALLGVMRPLNEVLLTSALSACAESLNLLYGREIHCVIFRHGFDFDTILFNALMNMYAKCGNLKAAHLLFDCVGERNVISWTSIIDAYGIHGRGVEALRLFKRMEEEKASSNVSPNSVTFLSVLSACSHSGLVDEAKEFFFLMKEKHGFAPSSAHYACLIDLLGRAGRVEEAWDLFCSLNRSHNKLTSPVCVAMLNACRVSMDFMRGEVVAMHLLELDPDNPSSYVQVSNFYGAFGRWEGVQELRKIMISKGLKKELGSSQVAA</sequence>
<feature type="repeat" description="PPR" evidence="2">
    <location>
        <begin position="44"/>
        <end position="78"/>
    </location>
</feature>
<evidence type="ECO:0000256" key="1">
    <source>
        <dbReference type="ARBA" id="ARBA00022737"/>
    </source>
</evidence>
<feature type="repeat" description="PPR" evidence="2">
    <location>
        <begin position="144"/>
        <end position="178"/>
    </location>
</feature>
<dbReference type="Pfam" id="PF20431">
    <property type="entry name" value="E_motif"/>
    <property type="match status" value="1"/>
</dbReference>
<dbReference type="FunFam" id="1.25.40.10:FF:000090">
    <property type="entry name" value="Pentatricopeptide repeat-containing protein, chloroplastic"/>
    <property type="match status" value="1"/>
</dbReference>
<name>A0A8T3CBW6_DENNO</name>
<dbReference type="PANTHER" id="PTHR47926:SF347">
    <property type="entry name" value="PENTATRICOPEPTIDE REPEAT-CONTAINING PROTEIN"/>
    <property type="match status" value="1"/>
</dbReference>
<evidence type="ECO:0000313" key="3">
    <source>
        <dbReference type="EMBL" id="KAI0529491.1"/>
    </source>
</evidence>
<dbReference type="GO" id="GO:0003723">
    <property type="term" value="F:RNA binding"/>
    <property type="evidence" value="ECO:0007669"/>
    <property type="project" value="InterPro"/>
</dbReference>
<accession>A0A8T3CBW6</accession>
<dbReference type="InterPro" id="IPR002885">
    <property type="entry name" value="PPR_rpt"/>
</dbReference>
<dbReference type="InterPro" id="IPR046960">
    <property type="entry name" value="PPR_At4g14850-like_plant"/>
</dbReference>
<organism evidence="3 4">
    <name type="scientific">Dendrobium nobile</name>
    <name type="common">Orchid</name>
    <dbReference type="NCBI Taxonomy" id="94219"/>
    <lineage>
        <taxon>Eukaryota</taxon>
        <taxon>Viridiplantae</taxon>
        <taxon>Streptophyta</taxon>
        <taxon>Embryophyta</taxon>
        <taxon>Tracheophyta</taxon>
        <taxon>Spermatophyta</taxon>
        <taxon>Magnoliopsida</taxon>
        <taxon>Liliopsida</taxon>
        <taxon>Asparagales</taxon>
        <taxon>Orchidaceae</taxon>
        <taxon>Epidendroideae</taxon>
        <taxon>Malaxideae</taxon>
        <taxon>Dendrobiinae</taxon>
        <taxon>Dendrobium</taxon>
    </lineage>
</organism>
<evidence type="ECO:0000256" key="2">
    <source>
        <dbReference type="PROSITE-ProRule" id="PRU00708"/>
    </source>
</evidence>
<feature type="repeat" description="PPR" evidence="2">
    <location>
        <begin position="381"/>
        <end position="416"/>
    </location>
</feature>
<dbReference type="NCBIfam" id="TIGR00756">
    <property type="entry name" value="PPR"/>
    <property type="match status" value="4"/>
</dbReference>
<dbReference type="GO" id="GO:0009451">
    <property type="term" value="P:RNA modification"/>
    <property type="evidence" value="ECO:0007669"/>
    <property type="project" value="InterPro"/>
</dbReference>
<keyword evidence="4" id="KW-1185">Reference proteome</keyword>
<dbReference type="SMR" id="A0A8T3CBW6"/>
<dbReference type="PANTHER" id="PTHR47926">
    <property type="entry name" value="PENTATRICOPEPTIDE REPEAT-CONTAINING PROTEIN"/>
    <property type="match status" value="1"/>
</dbReference>
<feature type="repeat" description="PPR" evidence="2">
    <location>
        <begin position="342"/>
        <end position="376"/>
    </location>
</feature>
<dbReference type="OrthoDB" id="428771at2759"/>
<dbReference type="PROSITE" id="PS51375">
    <property type="entry name" value="PPR"/>
    <property type="match status" value="5"/>
</dbReference>
<comment type="caution">
    <text evidence="3">The sequence shown here is derived from an EMBL/GenBank/DDBJ whole genome shotgun (WGS) entry which is preliminary data.</text>
</comment>
<proteinExistence type="predicted"/>
<reference evidence="3" key="1">
    <citation type="journal article" date="2022" name="Front. Genet.">
        <title>Chromosome-Scale Assembly of the Dendrobium nobile Genome Provides Insights Into the Molecular Mechanism of the Biosynthesis of the Medicinal Active Ingredient of Dendrobium.</title>
        <authorList>
            <person name="Xu Q."/>
            <person name="Niu S.-C."/>
            <person name="Li K.-L."/>
            <person name="Zheng P.-J."/>
            <person name="Zhang X.-J."/>
            <person name="Jia Y."/>
            <person name="Liu Y."/>
            <person name="Niu Y.-X."/>
            <person name="Yu L.-H."/>
            <person name="Chen D.-F."/>
            <person name="Zhang G.-Q."/>
        </authorList>
    </citation>
    <scope>NUCLEOTIDE SEQUENCE</scope>
    <source>
        <tissue evidence="3">Leaf</tissue>
    </source>
</reference>
<evidence type="ECO:0000313" key="4">
    <source>
        <dbReference type="Proteomes" id="UP000829196"/>
    </source>
</evidence>